<dbReference type="PANTHER" id="PTHR43308:SF5">
    <property type="entry name" value="S-LAYER PROTEIN _ PEPTIDOGLYCAN ENDO-BETA-N-ACETYLGLUCOSAMINIDASE"/>
    <property type="match status" value="1"/>
</dbReference>
<organism evidence="4 5">
    <name type="scientific">Alteribacillus persepolensis</name>
    <dbReference type="NCBI Taxonomy" id="568899"/>
    <lineage>
        <taxon>Bacteria</taxon>
        <taxon>Bacillati</taxon>
        <taxon>Bacillota</taxon>
        <taxon>Bacilli</taxon>
        <taxon>Bacillales</taxon>
        <taxon>Bacillaceae</taxon>
        <taxon>Alteribacillus</taxon>
    </lineage>
</organism>
<feature type="signal peptide" evidence="2">
    <location>
        <begin position="1"/>
        <end position="24"/>
    </location>
</feature>
<dbReference type="STRING" id="568899.SAMN05192534_12817"/>
<name>A0A1G8J1P9_9BACI</name>
<reference evidence="4 5" key="1">
    <citation type="submission" date="2016-10" db="EMBL/GenBank/DDBJ databases">
        <authorList>
            <person name="de Groot N.N."/>
        </authorList>
    </citation>
    <scope>NUCLEOTIDE SEQUENCE [LARGE SCALE GENOMIC DNA]</scope>
    <source>
        <strain evidence="4 5">DSM 21632</strain>
    </source>
</reference>
<evidence type="ECO:0000256" key="1">
    <source>
        <dbReference type="ARBA" id="ARBA00022729"/>
    </source>
</evidence>
<feature type="domain" description="SLH" evidence="3">
    <location>
        <begin position="86"/>
        <end position="140"/>
    </location>
</feature>
<accession>A0A1G8J1P9</accession>
<evidence type="ECO:0000259" key="3">
    <source>
        <dbReference type="PROSITE" id="PS51272"/>
    </source>
</evidence>
<protein>
    <submittedName>
        <fullName evidence="4">S-layer homology domain-containing protein</fullName>
    </submittedName>
</protein>
<feature type="chain" id="PRO_5011597650" evidence="2">
    <location>
        <begin position="25"/>
        <end position="475"/>
    </location>
</feature>
<dbReference type="Pfam" id="PF00395">
    <property type="entry name" value="SLH"/>
    <property type="match status" value="3"/>
</dbReference>
<sequence length="475" mass="53924">MRKAAGAFTLAAAFLIGPPAVSSASFPDVPKDFWAKTEIDELSNRGIMGGYPDGTFKPNNPVLRIQAASMIVNELGLEQQDDKMSEFNDVSNRFDQKEIVDIMEETGIMRGSNGNFRPYEPVTRAQMATILTRAYNLKKNEDLYFYDIQPDYWNFSDISALAESGITGGRDYNRIFSPSDATTRAQFVTFLHRATNESEGREPVKPKAGDYGQYVKYEGLLYGIKDPKTIHAVRENEKGKYEEVEIYHLEDSEMYKEADEKEREEMKFNENLQIYGLWNETLGELGYPDLPKEKLVAGSVNTGKEDKGFHLINSKIQKGHGSPHYRYLADWIYIDDQSKLVQYWEEHEFGTFDIDTGVSKADYAGSVIIYEKDNKIKSHNRSDWHYGQESQNGMSELISTVYSGEIIDFKVFEGHVIIVTPDGYTVTSLSGRTLDEKSYNSPSKLRNHGVIFEETPEAMKMMLGNGEETIGVLQR</sequence>
<keyword evidence="1 2" id="KW-0732">Signal</keyword>
<evidence type="ECO:0000313" key="4">
    <source>
        <dbReference type="EMBL" id="SDI25169.1"/>
    </source>
</evidence>
<feature type="domain" description="SLH" evidence="3">
    <location>
        <begin position="22"/>
        <end position="85"/>
    </location>
</feature>
<dbReference type="PANTHER" id="PTHR43308">
    <property type="entry name" value="OUTER MEMBRANE PROTEIN ALPHA-RELATED"/>
    <property type="match status" value="1"/>
</dbReference>
<dbReference type="InterPro" id="IPR001119">
    <property type="entry name" value="SLH_dom"/>
</dbReference>
<dbReference type="PROSITE" id="PS51272">
    <property type="entry name" value="SLH"/>
    <property type="match status" value="3"/>
</dbReference>
<dbReference type="Proteomes" id="UP000199163">
    <property type="component" value="Unassembled WGS sequence"/>
</dbReference>
<dbReference type="InterPro" id="IPR051465">
    <property type="entry name" value="Cell_Envelope_Struct_Comp"/>
</dbReference>
<feature type="domain" description="SLH" evidence="3">
    <location>
        <begin position="141"/>
        <end position="205"/>
    </location>
</feature>
<gene>
    <name evidence="4" type="ORF">SAMN05192534_12817</name>
</gene>
<evidence type="ECO:0000313" key="5">
    <source>
        <dbReference type="Proteomes" id="UP000199163"/>
    </source>
</evidence>
<dbReference type="RefSeq" id="WP_175487564.1">
    <property type="nucleotide sequence ID" value="NZ_FNDK01000028.1"/>
</dbReference>
<keyword evidence="5" id="KW-1185">Reference proteome</keyword>
<dbReference type="EMBL" id="FNDK01000028">
    <property type="protein sequence ID" value="SDI25169.1"/>
    <property type="molecule type" value="Genomic_DNA"/>
</dbReference>
<dbReference type="AlphaFoldDB" id="A0A1G8J1P9"/>
<evidence type="ECO:0000256" key="2">
    <source>
        <dbReference type="SAM" id="SignalP"/>
    </source>
</evidence>
<proteinExistence type="predicted"/>